<comment type="pathway">
    <text evidence="2 13">Purine metabolism; AMP biosynthesis via de novo pathway; AMP from IMP: step 2/2.</text>
</comment>
<dbReference type="Gene3D" id="1.20.200.10">
    <property type="entry name" value="Fumarase/aspartase (Central domain)"/>
    <property type="match status" value="1"/>
</dbReference>
<dbReference type="PANTHER" id="PTHR43411">
    <property type="entry name" value="ADENYLOSUCCINATE LYASE"/>
    <property type="match status" value="1"/>
</dbReference>
<comment type="pathway">
    <text evidence="1 13">Purine metabolism; IMP biosynthesis via de novo pathway; 5-amino-1-(5-phospho-D-ribosyl)imidazole-4-carboxamide from 5-amino-1-(5-phospho-D-ribosyl)imidazole-4-carboxylate: step 2/2.</text>
</comment>
<evidence type="ECO:0000256" key="10">
    <source>
        <dbReference type="ARBA" id="ARBA00030717"/>
    </source>
</evidence>
<dbReference type="PRINTS" id="PR00149">
    <property type="entry name" value="FUMRATELYASE"/>
</dbReference>
<dbReference type="GO" id="GO:0016829">
    <property type="term" value="F:lyase activity"/>
    <property type="evidence" value="ECO:0007669"/>
    <property type="project" value="UniProtKB-KW"/>
</dbReference>
<sequence length="456" mass="50590">MELSGLTAVSPVDGRYGSKTAILRDIFSEFGLIKFRVQVEVRWLQKLAQTDGIAEVPAFSAEANAHLDAIVTNFNEADAQRVKDIEATTNHDVKAVEYFLKEKVADVAELHAVSEFIHFACTSEDINNLSHALMLGTAKTDVILPYCNRIVDAIKAKAIEYKTIPMMSRTHGQPASPTTLGKEFANVVARLQRQVKQIEATEQLGKTNGAVGNYNAHLSAYPEVNWQGFAEEFVTSLGVTFNPFTTQIEPHDYIAELFDAIARFNTILLDFDRDVWGYICLGHFKQKTIAGEIGSSTMPHKVNPIDFENSEGNLGLANAIFDHLAAKLPVSRWQRDLTDSTVLRNLGVAMGYSVIAYEASLKGISKLEANEANMLKDLDSNWEVLAEPIQTVMRRYAIEKPYEKLKELTRGKRVDGPGMSEFIDTLELPQAVKNELKAMTPASYIGQAIELVDKMA</sequence>
<comment type="catalytic activity">
    <reaction evidence="8">
        <text>(2S)-2-[5-amino-1-(5-phospho-beta-D-ribosyl)imidazole-4-carboxamido]succinate = 5-amino-1-(5-phospho-beta-D-ribosyl)imidazole-4-carboxamide + fumarate</text>
        <dbReference type="Rhea" id="RHEA:23920"/>
        <dbReference type="ChEBI" id="CHEBI:29806"/>
        <dbReference type="ChEBI" id="CHEBI:58443"/>
        <dbReference type="ChEBI" id="CHEBI:58475"/>
        <dbReference type="EC" id="4.3.2.2"/>
    </reaction>
    <physiologicalReaction direction="left-to-right" evidence="8">
        <dbReference type="Rhea" id="RHEA:23921"/>
    </physiologicalReaction>
</comment>
<dbReference type="Gene3D" id="1.10.275.10">
    <property type="entry name" value="Fumarase/aspartase (N-terminal domain)"/>
    <property type="match status" value="1"/>
</dbReference>
<comment type="caution">
    <text evidence="16">The sequence shown here is derived from an EMBL/GenBank/DDBJ whole genome shotgun (WGS) entry which is preliminary data.</text>
</comment>
<dbReference type="RefSeq" id="WP_341629292.1">
    <property type="nucleotide sequence ID" value="NZ_JBAKBA010000068.1"/>
</dbReference>
<dbReference type="InterPro" id="IPR008948">
    <property type="entry name" value="L-Aspartase-like"/>
</dbReference>
<evidence type="ECO:0000256" key="2">
    <source>
        <dbReference type="ARBA" id="ARBA00004734"/>
    </source>
</evidence>
<dbReference type="Gene3D" id="1.10.40.30">
    <property type="entry name" value="Fumarase/aspartase (C-terminal domain)"/>
    <property type="match status" value="1"/>
</dbReference>
<evidence type="ECO:0000256" key="7">
    <source>
        <dbReference type="ARBA" id="ARBA00023239"/>
    </source>
</evidence>
<dbReference type="InterPro" id="IPR022761">
    <property type="entry name" value="Fumarate_lyase_N"/>
</dbReference>
<comment type="catalytic activity">
    <reaction evidence="11">
        <text>N(6)-(1,2-dicarboxyethyl)-AMP = fumarate + AMP</text>
        <dbReference type="Rhea" id="RHEA:16853"/>
        <dbReference type="ChEBI" id="CHEBI:29806"/>
        <dbReference type="ChEBI" id="CHEBI:57567"/>
        <dbReference type="ChEBI" id="CHEBI:456215"/>
        <dbReference type="EC" id="4.3.2.2"/>
    </reaction>
    <physiologicalReaction direction="left-to-right" evidence="11">
        <dbReference type="Rhea" id="RHEA:16854"/>
    </physiologicalReaction>
</comment>
<dbReference type="PANTHER" id="PTHR43411:SF1">
    <property type="entry name" value="ADENYLOSUCCINATE LYASE"/>
    <property type="match status" value="1"/>
</dbReference>
<dbReference type="InterPro" id="IPR000362">
    <property type="entry name" value="Fumarate_lyase_fam"/>
</dbReference>
<dbReference type="PROSITE" id="PS00163">
    <property type="entry name" value="FUMARATE_LYASES"/>
    <property type="match status" value="1"/>
</dbReference>
<dbReference type="InterPro" id="IPR020557">
    <property type="entry name" value="Fumarate_lyase_CS"/>
</dbReference>
<evidence type="ECO:0000256" key="3">
    <source>
        <dbReference type="ARBA" id="ARBA00008273"/>
    </source>
</evidence>
<dbReference type="Proteomes" id="UP001366060">
    <property type="component" value="Unassembled WGS sequence"/>
</dbReference>
<proteinExistence type="inferred from homology"/>
<dbReference type="NCBIfam" id="NF006764">
    <property type="entry name" value="PRK09285.1"/>
    <property type="match status" value="1"/>
</dbReference>
<dbReference type="Pfam" id="PF00206">
    <property type="entry name" value="Lyase_1"/>
    <property type="match status" value="1"/>
</dbReference>
<dbReference type="InterPro" id="IPR047136">
    <property type="entry name" value="PurB_bact"/>
</dbReference>
<protein>
    <recommendedName>
        <fullName evidence="5 12">Adenylosuccinate lyase</fullName>
        <shortName evidence="13">ASL</shortName>
        <ecNumber evidence="4 12">4.3.2.2</ecNumber>
    </recommendedName>
    <alternativeName>
        <fullName evidence="10 13">Adenylosuccinase</fullName>
    </alternativeName>
</protein>
<evidence type="ECO:0000256" key="4">
    <source>
        <dbReference type="ARBA" id="ARBA00012339"/>
    </source>
</evidence>
<evidence type="ECO:0000256" key="11">
    <source>
        <dbReference type="ARBA" id="ARBA00049115"/>
    </source>
</evidence>
<evidence type="ECO:0000259" key="14">
    <source>
        <dbReference type="Pfam" id="PF00206"/>
    </source>
</evidence>
<dbReference type="Pfam" id="PF08328">
    <property type="entry name" value="ASL_C"/>
    <property type="match status" value="1"/>
</dbReference>
<comment type="function">
    <text evidence="9">Catalyzes two reactions in de novo purine nucleotide biosynthesis. Catalyzes the breakdown of 5-aminoimidazole- (N-succinylocarboxamide) ribotide (SAICAR or 2-[5-amino-1-(5-phospho-beta-D-ribosyl)imidazole-4-carboxamido]succinate) to 5-aminoimidazole-4-carboxamide ribotide (AICAR or 5-amino-1-(5-phospho-beta-D-ribosyl)imidazole-4-carboxamide) and fumarate, and of adenylosuccinate (ADS or N(6)-(1,2-dicarboxyethyl)-AMP) to adenosine monophosphate (AMP) and fumarate.</text>
</comment>
<evidence type="ECO:0000256" key="5">
    <source>
        <dbReference type="ARBA" id="ARBA00017058"/>
    </source>
</evidence>
<evidence type="ECO:0000313" key="17">
    <source>
        <dbReference type="Proteomes" id="UP001366060"/>
    </source>
</evidence>
<feature type="domain" description="Adenylosuccinate lyase PurB C-terminal" evidence="15">
    <location>
        <begin position="331"/>
        <end position="445"/>
    </location>
</feature>
<evidence type="ECO:0000256" key="9">
    <source>
        <dbReference type="ARBA" id="ARBA00025012"/>
    </source>
</evidence>
<organism evidence="16 17">
    <name type="scientific">Psychromonas arctica</name>
    <dbReference type="NCBI Taxonomy" id="168275"/>
    <lineage>
        <taxon>Bacteria</taxon>
        <taxon>Pseudomonadati</taxon>
        <taxon>Pseudomonadota</taxon>
        <taxon>Gammaproteobacteria</taxon>
        <taxon>Alteromonadales</taxon>
        <taxon>Psychromonadaceae</taxon>
        <taxon>Psychromonas</taxon>
    </lineage>
</organism>
<evidence type="ECO:0000256" key="1">
    <source>
        <dbReference type="ARBA" id="ARBA00004706"/>
    </source>
</evidence>
<dbReference type="SUPFAM" id="SSF48557">
    <property type="entry name" value="L-aspartase-like"/>
    <property type="match status" value="1"/>
</dbReference>
<dbReference type="CDD" id="cd01598">
    <property type="entry name" value="PurB"/>
    <property type="match status" value="1"/>
</dbReference>
<gene>
    <name evidence="16" type="primary">purB</name>
    <name evidence="16" type="ORF">V6255_17470</name>
</gene>
<evidence type="ECO:0000313" key="16">
    <source>
        <dbReference type="EMBL" id="MEL0660923.1"/>
    </source>
</evidence>
<evidence type="ECO:0000256" key="13">
    <source>
        <dbReference type="RuleBase" id="RU361172"/>
    </source>
</evidence>
<evidence type="ECO:0000256" key="8">
    <source>
        <dbReference type="ARBA" id="ARBA00024477"/>
    </source>
</evidence>
<dbReference type="NCBIfam" id="TIGR00928">
    <property type="entry name" value="purB"/>
    <property type="match status" value="1"/>
</dbReference>
<dbReference type="EMBL" id="JBAKBA010000068">
    <property type="protein sequence ID" value="MEL0660923.1"/>
    <property type="molecule type" value="Genomic_DNA"/>
</dbReference>
<evidence type="ECO:0000256" key="12">
    <source>
        <dbReference type="NCBIfam" id="TIGR00928"/>
    </source>
</evidence>
<feature type="domain" description="Fumarate lyase N-terminal" evidence="14">
    <location>
        <begin position="14"/>
        <end position="312"/>
    </location>
</feature>
<evidence type="ECO:0000256" key="6">
    <source>
        <dbReference type="ARBA" id="ARBA00022755"/>
    </source>
</evidence>
<keyword evidence="17" id="KW-1185">Reference proteome</keyword>
<keyword evidence="6 13" id="KW-0658">Purine biosynthesis</keyword>
<dbReference type="InterPro" id="IPR024083">
    <property type="entry name" value="Fumarase/histidase_N"/>
</dbReference>
<comment type="similarity">
    <text evidence="3 13">Belongs to the lyase 1 family. Adenylosuccinate lyase subfamily.</text>
</comment>
<dbReference type="EC" id="4.3.2.2" evidence="4 12"/>
<name>A0ABU9HGS7_9GAMM</name>
<evidence type="ECO:0000259" key="15">
    <source>
        <dbReference type="Pfam" id="PF08328"/>
    </source>
</evidence>
<accession>A0ABU9HGS7</accession>
<dbReference type="InterPro" id="IPR004769">
    <property type="entry name" value="Pur_lyase"/>
</dbReference>
<dbReference type="InterPro" id="IPR013539">
    <property type="entry name" value="PurB_C"/>
</dbReference>
<keyword evidence="7 13" id="KW-0456">Lyase</keyword>
<reference evidence="16 17" key="1">
    <citation type="submission" date="2024-02" db="EMBL/GenBank/DDBJ databases">
        <title>Bacteria isolated from the canopy kelp, Nereocystis luetkeana.</title>
        <authorList>
            <person name="Pfister C.A."/>
            <person name="Younker I.T."/>
            <person name="Light S.H."/>
        </authorList>
    </citation>
    <scope>NUCLEOTIDE SEQUENCE [LARGE SCALE GENOMIC DNA]</scope>
    <source>
        <strain evidence="16 17">TI.2.07</strain>
    </source>
</reference>